<organism evidence="1 2">
    <name type="scientific">Planctomicrobium piriforme</name>
    <dbReference type="NCBI Taxonomy" id="1576369"/>
    <lineage>
        <taxon>Bacteria</taxon>
        <taxon>Pseudomonadati</taxon>
        <taxon>Planctomycetota</taxon>
        <taxon>Planctomycetia</taxon>
        <taxon>Planctomycetales</taxon>
        <taxon>Planctomycetaceae</taxon>
        <taxon>Planctomicrobium</taxon>
    </lineage>
</organism>
<dbReference type="RefSeq" id="WP_139228143.1">
    <property type="nucleotide sequence ID" value="NZ_FOQD01000001.1"/>
</dbReference>
<name>A0A1I3AVR5_9PLAN</name>
<evidence type="ECO:0008006" key="3">
    <source>
        <dbReference type="Google" id="ProtNLM"/>
    </source>
</evidence>
<dbReference type="OrthoDB" id="215737at2"/>
<dbReference type="EMBL" id="FOQD01000001">
    <property type="protein sequence ID" value="SFH54040.1"/>
    <property type="molecule type" value="Genomic_DNA"/>
</dbReference>
<proteinExistence type="predicted"/>
<dbReference type="AlphaFoldDB" id="A0A1I3AVR5"/>
<protein>
    <recommendedName>
        <fullName evidence="3">Lipoprotein</fullName>
    </recommendedName>
</protein>
<gene>
    <name evidence="1" type="ORF">SAMN05421753_10179</name>
</gene>
<evidence type="ECO:0000313" key="1">
    <source>
        <dbReference type="EMBL" id="SFH54040.1"/>
    </source>
</evidence>
<accession>A0A1I3AVR5</accession>
<keyword evidence="2" id="KW-1185">Reference proteome</keyword>
<reference evidence="2" key="1">
    <citation type="submission" date="2016-10" db="EMBL/GenBank/DDBJ databases">
        <authorList>
            <person name="Varghese N."/>
            <person name="Submissions S."/>
        </authorList>
    </citation>
    <scope>NUCLEOTIDE SEQUENCE [LARGE SCALE GENOMIC DNA]</scope>
    <source>
        <strain evidence="2">DSM 26348</strain>
    </source>
</reference>
<dbReference type="PROSITE" id="PS51257">
    <property type="entry name" value="PROKAR_LIPOPROTEIN"/>
    <property type="match status" value="1"/>
</dbReference>
<dbReference type="Proteomes" id="UP000199518">
    <property type="component" value="Unassembled WGS sequence"/>
</dbReference>
<dbReference type="STRING" id="1576369.SAMN05421753_10179"/>
<sequence>MRILILLSVVTLCGCQLCGFGQDCESAPACAADQACGDQSACKADDCQKCSTWGSAQNWVSRHTPTTLARHAKFKRFEDNIMTRHEARSVAQSELKHSDNKACQTCDYRLGYEQAFVDVAQGACGAVPALPPANYWKVCARTPEGHQRAQEWFNGYAAGAAAAKSIYEPYNRVAASQFYEQAGCGQDGNCQTDCQTNSATNWGAYYGQ</sequence>
<evidence type="ECO:0000313" key="2">
    <source>
        <dbReference type="Proteomes" id="UP000199518"/>
    </source>
</evidence>